<dbReference type="PANTHER" id="PTHR30472">
    <property type="entry name" value="FERRIC ENTEROBACTIN TRANSPORT SYSTEM PERMEASE PROTEIN"/>
    <property type="match status" value="1"/>
</dbReference>
<feature type="transmembrane region" description="Helical" evidence="8">
    <location>
        <begin position="245"/>
        <end position="273"/>
    </location>
</feature>
<feature type="transmembrane region" description="Helical" evidence="8">
    <location>
        <begin position="99"/>
        <end position="119"/>
    </location>
</feature>
<feature type="transmembrane region" description="Helical" evidence="8">
    <location>
        <begin position="125"/>
        <end position="145"/>
    </location>
</feature>
<sequence>MRRWVRVLRWGLFMALTVFFVWGAVLVGAAEVSPPRVWAALLRLLREGLPDPSRLGVIDRILLYVRLPRVLLAFLSGAVLAGAGAVYQGVFRNPMADPYVLGVSAGGALGTATAVFVLPGEWLPLSMMVGAFTGGAAALLLVYGIAGSVRSTATETLLLSGISVSLFLSALLSLLLTFVRDRVGSLVFWMMGSFSTADWDKVGVALGLLLGEVLLVVPWVRDLDVLSMGDETAVGLGVRVVRVRLYLLLVVSLAASGVVALCGPVGFVGLVVPHMVRRLLGARHVRVFTGGLWLGGMVMVAADTLARVVLSPSELPVGVVTALVGVPFFVYLLRWRRG</sequence>
<feature type="transmembrane region" description="Helical" evidence="8">
    <location>
        <begin position="285"/>
        <end position="309"/>
    </location>
</feature>
<evidence type="ECO:0000256" key="8">
    <source>
        <dbReference type="SAM" id="Phobius"/>
    </source>
</evidence>
<keyword evidence="4" id="KW-1003">Cell membrane</keyword>
<protein>
    <submittedName>
        <fullName evidence="9">Transporter</fullName>
    </submittedName>
</protein>
<dbReference type="Pfam" id="PF01032">
    <property type="entry name" value="FecCD"/>
    <property type="match status" value="1"/>
</dbReference>
<gene>
    <name evidence="9" type="ordered locus">STHERM_c21070</name>
</gene>
<comment type="similarity">
    <text evidence="2">Belongs to the binding-protein-dependent transport system permease family. FecCD subfamily.</text>
</comment>
<comment type="subcellular location">
    <subcellularLocation>
        <location evidence="1">Cell membrane</location>
        <topology evidence="1">Multi-pass membrane protein</topology>
    </subcellularLocation>
</comment>
<feature type="transmembrane region" description="Helical" evidence="8">
    <location>
        <begin position="63"/>
        <end position="87"/>
    </location>
</feature>
<evidence type="ECO:0000313" key="10">
    <source>
        <dbReference type="Proteomes" id="UP000001296"/>
    </source>
</evidence>
<dbReference type="SUPFAM" id="SSF81345">
    <property type="entry name" value="ABC transporter involved in vitamin B12 uptake, BtuC"/>
    <property type="match status" value="1"/>
</dbReference>
<reference evidence="9 10" key="2">
    <citation type="journal article" date="2010" name="J. Bacteriol.">
        <title>Genome sequence of the polysaccharide-degrading, thermophilic anaerobe Spirochaeta thermophila DSM 6192.</title>
        <authorList>
            <person name="Angelov A."/>
            <person name="Liebl S."/>
            <person name="Ballschmiter M."/>
            <person name="Bomeke M."/>
            <person name="Lehmann R."/>
            <person name="Liesegang H."/>
            <person name="Daniel R."/>
            <person name="Liebl W."/>
        </authorList>
    </citation>
    <scope>NUCLEOTIDE SEQUENCE [LARGE SCALE GENOMIC DNA]</scope>
    <source>
        <strain evidence="10">ATCC 49972 / DSM 6192 / RI 19.B1</strain>
    </source>
</reference>
<dbReference type="RefSeq" id="WP_013314876.1">
    <property type="nucleotide sequence ID" value="NC_014484.1"/>
</dbReference>
<dbReference type="PaxDb" id="665571-STHERM_c21070"/>
<dbReference type="eggNOG" id="COG0609">
    <property type="taxonomic scope" value="Bacteria"/>
</dbReference>
<evidence type="ECO:0000256" key="3">
    <source>
        <dbReference type="ARBA" id="ARBA00022448"/>
    </source>
</evidence>
<dbReference type="InterPro" id="IPR000522">
    <property type="entry name" value="ABC_transptr_permease_BtuC"/>
</dbReference>
<dbReference type="Proteomes" id="UP000001296">
    <property type="component" value="Chromosome"/>
</dbReference>
<keyword evidence="5 8" id="KW-0812">Transmembrane</keyword>
<dbReference type="GO" id="GO:0005886">
    <property type="term" value="C:plasma membrane"/>
    <property type="evidence" value="ECO:0007669"/>
    <property type="project" value="UniProtKB-SubCell"/>
</dbReference>
<keyword evidence="3" id="KW-0813">Transport</keyword>
<evidence type="ECO:0000256" key="4">
    <source>
        <dbReference type="ARBA" id="ARBA00022475"/>
    </source>
</evidence>
<evidence type="ECO:0000256" key="6">
    <source>
        <dbReference type="ARBA" id="ARBA00022989"/>
    </source>
</evidence>
<evidence type="ECO:0000313" key="9">
    <source>
        <dbReference type="EMBL" id="ADN03038.1"/>
    </source>
</evidence>
<proteinExistence type="inferred from homology"/>
<dbReference type="AlphaFoldDB" id="E0RQY2"/>
<dbReference type="EMBL" id="CP001698">
    <property type="protein sequence ID" value="ADN03038.1"/>
    <property type="molecule type" value="Genomic_DNA"/>
</dbReference>
<dbReference type="PANTHER" id="PTHR30472:SF25">
    <property type="entry name" value="ABC TRANSPORTER PERMEASE PROTEIN MJ0876-RELATED"/>
    <property type="match status" value="1"/>
</dbReference>
<dbReference type="KEGG" id="sta:STHERM_c21070"/>
<dbReference type="GO" id="GO:0022857">
    <property type="term" value="F:transmembrane transporter activity"/>
    <property type="evidence" value="ECO:0007669"/>
    <property type="project" value="InterPro"/>
</dbReference>
<evidence type="ECO:0000256" key="2">
    <source>
        <dbReference type="ARBA" id="ARBA00007935"/>
    </source>
</evidence>
<dbReference type="HOGENOM" id="CLU_013016_0_3_12"/>
<name>E0RQY2_WINT6</name>
<reference key="1">
    <citation type="submission" date="2009-08" db="EMBL/GenBank/DDBJ databases">
        <title>The genome sequence of Spirochaeta thermophila DSM6192.</title>
        <authorList>
            <person name="Angelov A."/>
            <person name="Mientus M."/>
            <person name="Wittenberg S."/>
            <person name="Lehmann R."/>
            <person name="Liesegang H."/>
            <person name="Daniel R."/>
            <person name="Liebl W."/>
        </authorList>
    </citation>
    <scope>NUCLEOTIDE SEQUENCE</scope>
    <source>
        <strain>DSM 6192</strain>
    </source>
</reference>
<dbReference type="CDD" id="cd06550">
    <property type="entry name" value="TM_ABC_iron-siderophores_like"/>
    <property type="match status" value="1"/>
</dbReference>
<dbReference type="InterPro" id="IPR037294">
    <property type="entry name" value="ABC_BtuC-like"/>
</dbReference>
<organism evidence="9 10">
    <name type="scientific">Winmispira thermophila (strain ATCC 49972 / DSM 6192 / RI 19.B1)</name>
    <name type="common">Spirochaeta thermophila</name>
    <dbReference type="NCBI Taxonomy" id="665571"/>
    <lineage>
        <taxon>Bacteria</taxon>
        <taxon>Pseudomonadati</taxon>
        <taxon>Spirochaetota</taxon>
        <taxon>Spirochaetia</taxon>
        <taxon>Winmispirales</taxon>
        <taxon>Winmispiraceae</taxon>
        <taxon>Winmispira</taxon>
    </lineage>
</organism>
<evidence type="ECO:0000256" key="7">
    <source>
        <dbReference type="ARBA" id="ARBA00023136"/>
    </source>
</evidence>
<feature type="transmembrane region" description="Helical" evidence="8">
    <location>
        <begin position="315"/>
        <end position="333"/>
    </location>
</feature>
<evidence type="ECO:0000256" key="1">
    <source>
        <dbReference type="ARBA" id="ARBA00004651"/>
    </source>
</evidence>
<evidence type="ECO:0000256" key="5">
    <source>
        <dbReference type="ARBA" id="ARBA00022692"/>
    </source>
</evidence>
<keyword evidence="6 8" id="KW-1133">Transmembrane helix</keyword>
<keyword evidence="7 8" id="KW-0472">Membrane</keyword>
<dbReference type="Gene3D" id="1.10.3470.10">
    <property type="entry name" value="ABC transporter involved in vitamin B12 uptake, BtuC"/>
    <property type="match status" value="1"/>
</dbReference>
<accession>E0RQY2</accession>
<dbReference type="FunFam" id="1.10.3470.10:FF:000001">
    <property type="entry name" value="Vitamin B12 ABC transporter permease BtuC"/>
    <property type="match status" value="1"/>
</dbReference>
<feature type="transmembrane region" description="Helical" evidence="8">
    <location>
        <begin position="157"/>
        <end position="179"/>
    </location>
</feature>